<evidence type="ECO:0000256" key="3">
    <source>
        <dbReference type="ARBA" id="ARBA00022840"/>
    </source>
</evidence>
<dbReference type="GO" id="GO:0046872">
    <property type="term" value="F:metal ion binding"/>
    <property type="evidence" value="ECO:0007669"/>
    <property type="project" value="InterPro"/>
</dbReference>
<dbReference type="InterPro" id="IPR016185">
    <property type="entry name" value="PreATP-grasp_dom_sf"/>
</dbReference>
<feature type="binding site" evidence="4">
    <location>
        <position position="119"/>
    </location>
    <ligand>
        <name>ATP</name>
        <dbReference type="ChEBI" id="CHEBI:30616"/>
    </ligand>
</feature>
<dbReference type="NCBIfam" id="NF004679">
    <property type="entry name" value="PRK06019.1-5"/>
    <property type="match status" value="1"/>
</dbReference>
<keyword evidence="1 4" id="KW-0547">Nucleotide-binding</keyword>
<dbReference type="Pfam" id="PF17769">
    <property type="entry name" value="PurK_C"/>
    <property type="match status" value="1"/>
</dbReference>
<comment type="catalytic activity">
    <reaction evidence="4 5">
        <text>5-amino-1-(5-phospho-beta-D-ribosyl)imidazole + hydrogencarbonate + ATP = 5-carboxyamino-1-(5-phospho-D-ribosyl)imidazole + ADP + phosphate + 2 H(+)</text>
        <dbReference type="Rhea" id="RHEA:19317"/>
        <dbReference type="ChEBI" id="CHEBI:15378"/>
        <dbReference type="ChEBI" id="CHEBI:17544"/>
        <dbReference type="ChEBI" id="CHEBI:30616"/>
        <dbReference type="ChEBI" id="CHEBI:43474"/>
        <dbReference type="ChEBI" id="CHEBI:58730"/>
        <dbReference type="ChEBI" id="CHEBI:137981"/>
        <dbReference type="ChEBI" id="CHEBI:456216"/>
        <dbReference type="EC" id="6.3.4.18"/>
    </reaction>
</comment>
<evidence type="ECO:0000313" key="8">
    <source>
        <dbReference type="Proteomes" id="UP000664332"/>
    </source>
</evidence>
<protein>
    <recommendedName>
        <fullName evidence="4 5">N5-carboxyaminoimidazole ribonucleotide synthase</fullName>
        <shortName evidence="4 5">N5-CAIR synthase</shortName>
        <ecNumber evidence="4 5">6.3.4.18</ecNumber>
    </recommendedName>
    <alternativeName>
        <fullName evidence="4 5">5-(carboxyamino)imidazole ribonucleotide synthetase</fullName>
    </alternativeName>
</protein>
<name>A0A939IXW8_9CORY</name>
<feature type="binding site" evidence="4">
    <location>
        <position position="159"/>
    </location>
    <ligand>
        <name>ATP</name>
        <dbReference type="ChEBI" id="CHEBI:30616"/>
    </ligand>
</feature>
<keyword evidence="3 4" id="KW-0067">ATP-binding</keyword>
<dbReference type="SUPFAM" id="SSF52440">
    <property type="entry name" value="PreATP-grasp domain"/>
    <property type="match status" value="1"/>
</dbReference>
<dbReference type="InterPro" id="IPR054350">
    <property type="entry name" value="PurT/PurK_preATP-grasp"/>
</dbReference>
<comment type="subunit">
    <text evidence="4 5">Homodimer.</text>
</comment>
<dbReference type="GO" id="GO:0034028">
    <property type="term" value="F:5-(carboxyamino)imidazole ribonucleotide synthase activity"/>
    <property type="evidence" value="ECO:0007669"/>
    <property type="project" value="UniProtKB-UniRule"/>
</dbReference>
<evidence type="ECO:0000256" key="2">
    <source>
        <dbReference type="ARBA" id="ARBA00022755"/>
    </source>
</evidence>
<dbReference type="HAMAP" id="MF_01928">
    <property type="entry name" value="PurK"/>
    <property type="match status" value="1"/>
</dbReference>
<evidence type="ECO:0000256" key="5">
    <source>
        <dbReference type="RuleBase" id="RU361200"/>
    </source>
</evidence>
<accession>A0A939IXW8</accession>
<comment type="similarity">
    <text evidence="4 5">Belongs to the PurK/PurT family.</text>
</comment>
<dbReference type="RefSeq" id="WP_207278984.1">
    <property type="nucleotide sequence ID" value="NZ_JAFLEQ010000014.1"/>
</dbReference>
<feature type="domain" description="ATP-grasp" evidence="6">
    <location>
        <begin position="123"/>
        <end position="316"/>
    </location>
</feature>
<dbReference type="Gene3D" id="3.40.50.20">
    <property type="match status" value="1"/>
</dbReference>
<evidence type="ECO:0000256" key="1">
    <source>
        <dbReference type="ARBA" id="ARBA00022741"/>
    </source>
</evidence>
<comment type="caution">
    <text evidence="4">Lacks conserved residue(s) required for the propagation of feature annotation.</text>
</comment>
<dbReference type="Gene3D" id="3.30.1490.20">
    <property type="entry name" value="ATP-grasp fold, A domain"/>
    <property type="match status" value="1"/>
</dbReference>
<keyword evidence="4 5" id="KW-0436">Ligase</keyword>
<dbReference type="SUPFAM" id="SSF56059">
    <property type="entry name" value="Glutathione synthetase ATP-binding domain-like"/>
    <property type="match status" value="1"/>
</dbReference>
<dbReference type="InterPro" id="IPR011761">
    <property type="entry name" value="ATP-grasp"/>
</dbReference>
<dbReference type="InterPro" id="IPR040686">
    <property type="entry name" value="PurK_C"/>
</dbReference>
<dbReference type="PANTHER" id="PTHR11609:SF5">
    <property type="entry name" value="PHOSPHORIBOSYLAMINOIMIDAZOLE CARBOXYLASE"/>
    <property type="match status" value="1"/>
</dbReference>
<dbReference type="GO" id="GO:0006189">
    <property type="term" value="P:'de novo' IMP biosynthetic process"/>
    <property type="evidence" value="ECO:0007669"/>
    <property type="project" value="UniProtKB-UniRule"/>
</dbReference>
<feature type="binding site" evidence="4">
    <location>
        <position position="204"/>
    </location>
    <ligand>
        <name>ATP</name>
        <dbReference type="ChEBI" id="CHEBI:30616"/>
    </ligand>
</feature>
<sequence length="414" mass="44399">MNEHDDPHAHKHPAHVDGLSVVAVIGDGQLARMTQTAAIELGLSLRLLAGTDNSSAAQVTADVVVGDYTNLDDLLRAVDGATVVTFDHEHVPQEHLAVLASRGVNLQPGPGALKYAQNKLAMRTMLAEHGLPVPVFAEITGAHDAGAFWDLVQSRVCVKAASGGYDGKGVWFPGSKQEMIELVDRLLSDGVQVLAEEKITLTRELSAMVARRPSGETKVWPVVESVQEDGICTTAIAPAPGISDTLARTAQDIAVTIAGTLGVTGVMAVELFEFTAPDGTQRVSINELAMRPHNTGHWTQDGCVTSQFEQHIRAVADAPLGDTSPTADYTCMVNVLGADTDPEMGIKARVREVWKRFPEAKIHLYGKDWRPGRKLGHVTIAASDRSPKKLLADTRCAAGFLMHARWEDGYTTTG</sequence>
<dbReference type="NCBIfam" id="TIGR01161">
    <property type="entry name" value="purK"/>
    <property type="match status" value="1"/>
</dbReference>
<dbReference type="PANTHER" id="PTHR11609">
    <property type="entry name" value="PURINE BIOSYNTHESIS PROTEIN 6/7, PUR6/7"/>
    <property type="match status" value="1"/>
</dbReference>
<dbReference type="Pfam" id="PF22660">
    <property type="entry name" value="RS_preATP-grasp-like"/>
    <property type="match status" value="1"/>
</dbReference>
<dbReference type="GO" id="GO:0005829">
    <property type="term" value="C:cytosol"/>
    <property type="evidence" value="ECO:0007669"/>
    <property type="project" value="TreeGrafter"/>
</dbReference>
<dbReference type="InterPro" id="IPR003135">
    <property type="entry name" value="ATP-grasp_carboxylate-amine"/>
</dbReference>
<feature type="binding site" evidence="4">
    <location>
        <begin position="286"/>
        <end position="287"/>
    </location>
    <ligand>
        <name>ATP</name>
        <dbReference type="ChEBI" id="CHEBI:30616"/>
    </ligand>
</feature>
<comment type="function">
    <text evidence="4">Catalyzes the ATP-dependent conversion of 5-aminoimidazole ribonucleotide (AIR) and HCO(3)(-) to N5-carboxyaminoimidazole ribonucleotide (N5-CAIR).</text>
</comment>
<dbReference type="EC" id="6.3.4.18" evidence="4 5"/>
<dbReference type="InterPro" id="IPR005875">
    <property type="entry name" value="PurK"/>
</dbReference>
<dbReference type="SUPFAM" id="SSF51246">
    <property type="entry name" value="Rudiment single hybrid motif"/>
    <property type="match status" value="1"/>
</dbReference>
<dbReference type="GO" id="GO:0005524">
    <property type="term" value="F:ATP binding"/>
    <property type="evidence" value="ECO:0007669"/>
    <property type="project" value="UniProtKB-UniRule"/>
</dbReference>
<dbReference type="InterPro" id="IPR011054">
    <property type="entry name" value="Rudment_hybrid_motif"/>
</dbReference>
<dbReference type="Gene3D" id="3.30.470.20">
    <property type="entry name" value="ATP-grasp fold, B domain"/>
    <property type="match status" value="1"/>
</dbReference>
<proteinExistence type="inferred from homology"/>
<comment type="function">
    <text evidence="5">Catalyzes the ATP-dependent conversion of 5-aminoimidazole ribonucleotide (AIR) and HCO(3)- to N5-carboxyaminoimidazole ribonucleotide (N5-CAIR).</text>
</comment>
<dbReference type="AlphaFoldDB" id="A0A939IXW8"/>
<evidence type="ECO:0000313" key="7">
    <source>
        <dbReference type="EMBL" id="MBN9644498.1"/>
    </source>
</evidence>
<organism evidence="7 8">
    <name type="scientific">Corynebacterium mendelii</name>
    <dbReference type="NCBI Taxonomy" id="2765362"/>
    <lineage>
        <taxon>Bacteria</taxon>
        <taxon>Bacillati</taxon>
        <taxon>Actinomycetota</taxon>
        <taxon>Actinomycetes</taxon>
        <taxon>Mycobacteriales</taxon>
        <taxon>Corynebacteriaceae</taxon>
        <taxon>Corynebacterium</taxon>
    </lineage>
</organism>
<comment type="pathway">
    <text evidence="4 5">Purine metabolism; IMP biosynthesis via de novo pathway; 5-amino-1-(5-phospho-D-ribosyl)imidazole-4-carboxylate from 5-amino-1-(5-phospho-D-ribosyl)imidazole (N5-CAIR route): step 1/2.</text>
</comment>
<feature type="binding site" evidence="4">
    <location>
        <begin position="196"/>
        <end position="199"/>
    </location>
    <ligand>
        <name>ATP</name>
        <dbReference type="ChEBI" id="CHEBI:30616"/>
    </ligand>
</feature>
<dbReference type="GO" id="GO:0004638">
    <property type="term" value="F:phosphoribosylaminoimidazole carboxylase activity"/>
    <property type="evidence" value="ECO:0007669"/>
    <property type="project" value="InterPro"/>
</dbReference>
<evidence type="ECO:0000259" key="6">
    <source>
        <dbReference type="PROSITE" id="PS50975"/>
    </source>
</evidence>
<dbReference type="Proteomes" id="UP000664332">
    <property type="component" value="Unassembled WGS sequence"/>
</dbReference>
<dbReference type="PROSITE" id="PS50975">
    <property type="entry name" value="ATP_GRASP"/>
    <property type="match status" value="1"/>
</dbReference>
<evidence type="ECO:0000256" key="4">
    <source>
        <dbReference type="HAMAP-Rule" id="MF_01928"/>
    </source>
</evidence>
<comment type="caution">
    <text evidence="7">The sequence shown here is derived from an EMBL/GenBank/DDBJ whole genome shotgun (WGS) entry which is preliminary data.</text>
</comment>
<keyword evidence="8" id="KW-1185">Reference proteome</keyword>
<dbReference type="Pfam" id="PF02222">
    <property type="entry name" value="ATP-grasp"/>
    <property type="match status" value="1"/>
</dbReference>
<keyword evidence="2 4" id="KW-0658">Purine biosynthesis</keyword>
<dbReference type="NCBIfam" id="NF004680">
    <property type="entry name" value="PRK06019.1-6"/>
    <property type="match status" value="1"/>
</dbReference>
<dbReference type="EMBL" id="JAFLEQ010000014">
    <property type="protein sequence ID" value="MBN9644498.1"/>
    <property type="molecule type" value="Genomic_DNA"/>
</dbReference>
<dbReference type="InterPro" id="IPR013815">
    <property type="entry name" value="ATP_grasp_subdomain_1"/>
</dbReference>
<gene>
    <name evidence="4 5" type="primary">purK</name>
    <name evidence="7" type="ORF">JZY06_07725</name>
</gene>
<reference evidence="7" key="1">
    <citation type="submission" date="2021-03" db="EMBL/GenBank/DDBJ databases">
        <authorList>
            <person name="Sun Q."/>
        </authorList>
    </citation>
    <scope>NUCLEOTIDE SEQUENCE</scope>
    <source>
        <strain evidence="7">CCM 8862</strain>
    </source>
</reference>